<evidence type="ECO:0000256" key="4">
    <source>
        <dbReference type="ARBA" id="ARBA00022692"/>
    </source>
</evidence>
<protein>
    <submittedName>
        <fullName evidence="8">Amino acid permease</fullName>
    </submittedName>
</protein>
<comment type="subcellular location">
    <subcellularLocation>
        <location evidence="1">Cell membrane</location>
        <topology evidence="1">Multi-pass membrane protein</topology>
    </subcellularLocation>
</comment>
<evidence type="ECO:0000313" key="9">
    <source>
        <dbReference type="EMBL" id="MBF1307064.1"/>
    </source>
</evidence>
<evidence type="ECO:0000313" key="11">
    <source>
        <dbReference type="EMBL" id="WBB30673.1"/>
    </source>
</evidence>
<dbReference type="PANTHER" id="PTHR42770:SF15">
    <property type="entry name" value="GLUTAMATE_GAMMA-AMINOBUTYRATE ANTIPORTER-RELATED"/>
    <property type="match status" value="1"/>
</dbReference>
<name>A0A0B4RZY2_9FIRM</name>
<feature type="transmembrane region" description="Helical" evidence="7">
    <location>
        <begin position="449"/>
        <end position="469"/>
    </location>
</feature>
<dbReference type="GO" id="GO:0022857">
    <property type="term" value="F:transmembrane transporter activity"/>
    <property type="evidence" value="ECO:0007669"/>
    <property type="project" value="InterPro"/>
</dbReference>
<dbReference type="PANTHER" id="PTHR42770">
    <property type="entry name" value="AMINO ACID TRANSPORTER-RELATED"/>
    <property type="match status" value="1"/>
</dbReference>
<feature type="transmembrane region" description="Helical" evidence="7">
    <location>
        <begin position="40"/>
        <end position="63"/>
    </location>
</feature>
<dbReference type="OrthoDB" id="92719at2"/>
<keyword evidence="12" id="KW-1185">Reference proteome</keyword>
<evidence type="ECO:0000256" key="5">
    <source>
        <dbReference type="ARBA" id="ARBA00022989"/>
    </source>
</evidence>
<evidence type="ECO:0000313" key="8">
    <source>
        <dbReference type="EMBL" id="AIZ36102.1"/>
    </source>
</evidence>
<evidence type="ECO:0000256" key="1">
    <source>
        <dbReference type="ARBA" id="ARBA00004651"/>
    </source>
</evidence>
<dbReference type="Proteomes" id="UP000758611">
    <property type="component" value="Unassembled WGS sequence"/>
</dbReference>
<accession>A0A0B4RZY2</accession>
<dbReference type="EMBL" id="JANDZV010000005">
    <property type="protein sequence ID" value="MCZ7407998.1"/>
    <property type="molecule type" value="Genomic_DNA"/>
</dbReference>
<dbReference type="Proteomes" id="UP001141458">
    <property type="component" value="Unassembled WGS sequence"/>
</dbReference>
<evidence type="ECO:0000256" key="2">
    <source>
        <dbReference type="ARBA" id="ARBA00022448"/>
    </source>
</evidence>
<evidence type="ECO:0000256" key="7">
    <source>
        <dbReference type="SAM" id="Phobius"/>
    </source>
</evidence>
<keyword evidence="4 7" id="KW-0812">Transmembrane</keyword>
<dbReference type="InterPro" id="IPR002293">
    <property type="entry name" value="AA/rel_permease1"/>
</dbReference>
<feature type="transmembrane region" description="Helical" evidence="7">
    <location>
        <begin position="348"/>
        <end position="370"/>
    </location>
</feature>
<feature type="transmembrane region" description="Helical" evidence="7">
    <location>
        <begin position="158"/>
        <end position="180"/>
    </location>
</feature>
<dbReference type="GeneID" id="93384593"/>
<dbReference type="RefSeq" id="WP_004831797.1">
    <property type="nucleotide sequence ID" value="NZ_BHYQ01000001.1"/>
</dbReference>
<dbReference type="Proteomes" id="UP001210690">
    <property type="component" value="Chromosome"/>
</dbReference>
<gene>
    <name evidence="9" type="ORF">HXM94_04725</name>
    <name evidence="11" type="ORF">NM222_06835</name>
    <name evidence="10" type="ORF">NND69_06450</name>
    <name evidence="8" type="ORF">NW74_01410</name>
</gene>
<keyword evidence="6 7" id="KW-0472">Membrane</keyword>
<proteinExistence type="predicted"/>
<keyword evidence="3" id="KW-1003">Cell membrane</keyword>
<reference evidence="9" key="2">
    <citation type="submission" date="2020-04" db="EMBL/GenBank/DDBJ databases">
        <title>Deep metagenomics examines the oral microbiome during advanced dental caries in children, revealing novel taxa and co-occurrences with host molecules.</title>
        <authorList>
            <person name="Baker J.L."/>
            <person name="Morton J.T."/>
            <person name="Dinis M."/>
            <person name="Alvarez R."/>
            <person name="Tran N.C."/>
            <person name="Knight R."/>
            <person name="Edlund A."/>
        </authorList>
    </citation>
    <scope>NUCLEOTIDE SEQUENCE</scope>
    <source>
        <strain evidence="9">JCVI_23_bin.11</strain>
    </source>
</reference>
<reference evidence="10" key="3">
    <citation type="submission" date="2022-07" db="EMBL/GenBank/DDBJ databases">
        <title>Parvimonas micra travels from the subgingival sulcus of the human oral cavity to the colorectal adenocarcinoma.</title>
        <authorList>
            <person name="Conde-Perez K."/>
            <person name="Buetas E."/>
            <person name="Aja-Macaya P."/>
            <person name="Martin-De Arribas E."/>
            <person name="Iglesias-Corras I."/>
            <person name="Trigo-Tasende N."/>
            <person name="Nasser-Ali M."/>
            <person name="Estevez L.S."/>
            <person name="Rumbo-Feal S."/>
            <person name="Otero-Alen B."/>
            <person name="Noguera J.F."/>
            <person name="Concha A."/>
            <person name="Pardinas-Lopez S."/>
            <person name="Carda-Dieguez M."/>
            <person name="Gomez-Randulfe I."/>
            <person name="Martinez-Lago N."/>
            <person name="Ladra S."/>
            <person name="Aparicio L.A."/>
            <person name="Bou G."/>
            <person name="Mira A."/>
            <person name="Vallejo J.A."/>
            <person name="Poza M."/>
        </authorList>
    </citation>
    <scope>NUCLEOTIDE SEQUENCE</scope>
    <source>
        <strain evidence="11">PM102KC-G-1</strain>
        <strain evidence="10">PM79KC-AC-4</strain>
    </source>
</reference>
<dbReference type="EMBL" id="CP101412">
    <property type="protein sequence ID" value="WBB30673.1"/>
    <property type="molecule type" value="Genomic_DNA"/>
</dbReference>
<feature type="transmembrane region" description="Helical" evidence="7">
    <location>
        <begin position="239"/>
        <end position="262"/>
    </location>
</feature>
<evidence type="ECO:0000313" key="12">
    <source>
        <dbReference type="Proteomes" id="UP000031386"/>
    </source>
</evidence>
<feature type="transmembrane region" description="Helical" evidence="7">
    <location>
        <begin position="12"/>
        <end position="34"/>
    </location>
</feature>
<sequence>MEGSEKKIKWQALVFMCFSTLWGFGNVLNGYIYFHGTQVIFSWILMFALYFVPYALMVGELGSTFKHLGGGVTSWIQETTNSKLAYYAGWTYWAVHITYIAGKGSGGLKALSFMIFRDAKAYDSIPTIYVQLATFGVLLLFCYLATRGLGPIKRLATLAGSSMFVLGILFILMMYAAPVINPNGGYLKLNFAWNNLFPKVDLNYLSSLSILVFAVGGIEKISPYVNKIEGDSAKEFPKAMMLATLMVVISAIFGTVAMGLMFDINEINASKEAFDSYAANGAYWAFQKLGRYYGVGDLLLIIYSAANTVGQFSTLLISIDAPLRMLLEDPNASQYIPTRLLKKNERGAYVNGIALVAVLGGAIILAQSFVPGATTVLRQLTRLNGVVMPMRYMWVFVAYFALRYGKEELDRHYRFTKNRGVGLFFGAWCFLVTLACCLLGMYSKDKFEMVLKIITPAVLVALGLILPILRKRENSK</sequence>
<dbReference type="EMBL" id="CP009761">
    <property type="protein sequence ID" value="AIZ36102.1"/>
    <property type="molecule type" value="Genomic_DNA"/>
</dbReference>
<dbReference type="EMBL" id="JABZRE010000014">
    <property type="protein sequence ID" value="MBF1307064.1"/>
    <property type="molecule type" value="Genomic_DNA"/>
</dbReference>
<feature type="transmembrane region" description="Helical" evidence="7">
    <location>
        <begin position="382"/>
        <end position="402"/>
    </location>
</feature>
<feature type="transmembrane region" description="Helical" evidence="7">
    <location>
        <begin position="128"/>
        <end position="146"/>
    </location>
</feature>
<evidence type="ECO:0000313" key="10">
    <source>
        <dbReference type="EMBL" id="MCZ7407998.1"/>
    </source>
</evidence>
<dbReference type="KEGG" id="pmic:NW74_01410"/>
<keyword evidence="5 7" id="KW-1133">Transmembrane helix</keyword>
<dbReference type="Gene3D" id="1.20.1740.10">
    <property type="entry name" value="Amino acid/polyamine transporter I"/>
    <property type="match status" value="1"/>
</dbReference>
<dbReference type="InterPro" id="IPR050367">
    <property type="entry name" value="APC_superfamily"/>
</dbReference>
<dbReference type="Proteomes" id="UP000031386">
    <property type="component" value="Chromosome"/>
</dbReference>
<organism evidence="8 12">
    <name type="scientific">Parvimonas micra</name>
    <dbReference type="NCBI Taxonomy" id="33033"/>
    <lineage>
        <taxon>Bacteria</taxon>
        <taxon>Bacillati</taxon>
        <taxon>Bacillota</taxon>
        <taxon>Tissierellia</taxon>
        <taxon>Tissierellales</taxon>
        <taxon>Peptoniphilaceae</taxon>
        <taxon>Parvimonas</taxon>
    </lineage>
</organism>
<dbReference type="PIRSF" id="PIRSF006060">
    <property type="entry name" value="AA_transporter"/>
    <property type="match status" value="1"/>
</dbReference>
<feature type="transmembrane region" description="Helical" evidence="7">
    <location>
        <begin position="423"/>
        <end position="443"/>
    </location>
</feature>
<keyword evidence="2" id="KW-0813">Transport</keyword>
<dbReference type="GO" id="GO:0005886">
    <property type="term" value="C:plasma membrane"/>
    <property type="evidence" value="ECO:0007669"/>
    <property type="project" value="UniProtKB-SubCell"/>
</dbReference>
<dbReference type="Pfam" id="PF13520">
    <property type="entry name" value="AA_permease_2"/>
    <property type="match status" value="1"/>
</dbReference>
<evidence type="ECO:0000256" key="3">
    <source>
        <dbReference type="ARBA" id="ARBA00022475"/>
    </source>
</evidence>
<feature type="transmembrane region" description="Helical" evidence="7">
    <location>
        <begin position="84"/>
        <end position="102"/>
    </location>
</feature>
<dbReference type="AlphaFoldDB" id="A0A0B4RZY2"/>
<evidence type="ECO:0000256" key="6">
    <source>
        <dbReference type="ARBA" id="ARBA00023136"/>
    </source>
</evidence>
<dbReference type="STRING" id="33033.NW74_01410"/>
<reference evidence="8 12" key="1">
    <citation type="submission" date="2014-10" db="EMBL/GenBank/DDBJ databases">
        <title>Complete genome sequence of Parvimonas micra KCOM 1535 (= ChDC B708).</title>
        <authorList>
            <person name="Kook J.-K."/>
            <person name="Park S.-N."/>
            <person name="Lim Y.K."/>
            <person name="Roh H."/>
        </authorList>
    </citation>
    <scope>NUCLEOTIDE SEQUENCE [LARGE SCALE GENOMIC DNA]</scope>
    <source>
        <strain evidence="8">KCOM 1535</strain>
        <strain evidence="12">KCOM 1535 / ChDC B708</strain>
    </source>
</reference>